<evidence type="ECO:0000256" key="5">
    <source>
        <dbReference type="ARBA" id="ARBA00023136"/>
    </source>
</evidence>
<evidence type="ECO:0000256" key="2">
    <source>
        <dbReference type="ARBA" id="ARBA00011036"/>
    </source>
</evidence>
<dbReference type="PANTHER" id="PTHR11730">
    <property type="entry name" value="AMMONIUM TRANSPORTER"/>
    <property type="match status" value="1"/>
</dbReference>
<feature type="transmembrane region" description="Helical" evidence="6">
    <location>
        <begin position="124"/>
        <end position="144"/>
    </location>
</feature>
<feature type="transmembrane region" description="Helical" evidence="6">
    <location>
        <begin position="307"/>
        <end position="327"/>
    </location>
</feature>
<dbReference type="InterPro" id="IPR024041">
    <property type="entry name" value="NH4_transpt_AmtB-like_dom"/>
</dbReference>
<keyword evidence="5 6" id="KW-0472">Membrane</keyword>
<dbReference type="Gene3D" id="1.10.3430.10">
    <property type="entry name" value="Ammonium transporter AmtB like domains"/>
    <property type="match status" value="1"/>
</dbReference>
<evidence type="ECO:0000256" key="6">
    <source>
        <dbReference type="SAM" id="Phobius"/>
    </source>
</evidence>
<dbReference type="InterPro" id="IPR029020">
    <property type="entry name" value="Ammonium/urea_transptr"/>
</dbReference>
<feature type="transmembrane region" description="Helical" evidence="6">
    <location>
        <begin position="385"/>
        <end position="408"/>
    </location>
</feature>
<dbReference type="Pfam" id="PF00909">
    <property type="entry name" value="Ammonium_transp"/>
    <property type="match status" value="1"/>
</dbReference>
<evidence type="ECO:0000313" key="9">
    <source>
        <dbReference type="Proteomes" id="UP000236333"/>
    </source>
</evidence>
<comment type="subcellular location">
    <subcellularLocation>
        <location evidence="1">Membrane</location>
        <topology evidence="1">Multi-pass membrane protein</topology>
    </subcellularLocation>
</comment>
<evidence type="ECO:0000313" key="8">
    <source>
        <dbReference type="EMBL" id="PNH12195.1"/>
    </source>
</evidence>
<dbReference type="InterPro" id="IPR002229">
    <property type="entry name" value="RhesusRHD"/>
</dbReference>
<dbReference type="GO" id="GO:0097272">
    <property type="term" value="P:ammonium homeostasis"/>
    <property type="evidence" value="ECO:0007669"/>
    <property type="project" value="TreeGrafter"/>
</dbReference>
<feature type="transmembrane region" description="Helical" evidence="6">
    <location>
        <begin position="54"/>
        <end position="74"/>
    </location>
</feature>
<feature type="transmembrane region" description="Helical" evidence="6">
    <location>
        <begin position="150"/>
        <end position="170"/>
    </location>
</feature>
<organism evidence="8 9">
    <name type="scientific">Tetrabaena socialis</name>
    <dbReference type="NCBI Taxonomy" id="47790"/>
    <lineage>
        <taxon>Eukaryota</taxon>
        <taxon>Viridiplantae</taxon>
        <taxon>Chlorophyta</taxon>
        <taxon>core chlorophytes</taxon>
        <taxon>Chlorophyceae</taxon>
        <taxon>CS clade</taxon>
        <taxon>Chlamydomonadales</taxon>
        <taxon>Tetrabaenaceae</taxon>
        <taxon>Tetrabaena</taxon>
    </lineage>
</organism>
<comment type="similarity">
    <text evidence="2">Belongs to the ammonium transporter (TC 2.A.49) family. Rh subfamily.</text>
</comment>
<dbReference type="PANTHER" id="PTHR11730:SF60">
    <property type="entry name" value="RH50, ISOFORM D"/>
    <property type="match status" value="1"/>
</dbReference>
<dbReference type="GO" id="GO:0008519">
    <property type="term" value="F:ammonium channel activity"/>
    <property type="evidence" value="ECO:0007669"/>
    <property type="project" value="InterPro"/>
</dbReference>
<accession>A0A2J8AI56</accession>
<feature type="transmembrane region" description="Helical" evidence="6">
    <location>
        <begin position="220"/>
        <end position="242"/>
    </location>
</feature>
<gene>
    <name evidence="8" type="ORF">TSOC_000886</name>
</gene>
<feature type="transmembrane region" description="Helical" evidence="6">
    <location>
        <begin position="347"/>
        <end position="365"/>
    </location>
</feature>
<dbReference type="EMBL" id="PGGS01000013">
    <property type="protein sequence ID" value="PNH12195.1"/>
    <property type="molecule type" value="Genomic_DNA"/>
</dbReference>
<dbReference type="PRINTS" id="PR00342">
    <property type="entry name" value="RHESUSRHD"/>
</dbReference>
<reference evidence="8 9" key="1">
    <citation type="journal article" date="2017" name="Mol. Biol. Evol.">
        <title>The 4-celled Tetrabaena socialis nuclear genome reveals the essential components for genetic control of cell number at the origin of multicellularity in the volvocine lineage.</title>
        <authorList>
            <person name="Featherston J."/>
            <person name="Arakaki Y."/>
            <person name="Hanschen E.R."/>
            <person name="Ferris P.J."/>
            <person name="Michod R.E."/>
            <person name="Olson B.J.S.C."/>
            <person name="Nozaki H."/>
            <person name="Durand P.M."/>
        </authorList>
    </citation>
    <scope>NUCLEOTIDE SEQUENCE [LARGE SCALE GENOMIC DNA]</scope>
    <source>
        <strain evidence="8 9">NIES-571</strain>
    </source>
</reference>
<protein>
    <submittedName>
        <fullName evidence="8">Ammonium transporter Rh type A</fullName>
    </submittedName>
</protein>
<dbReference type="OrthoDB" id="534912at2759"/>
<keyword evidence="3 6" id="KW-0812">Transmembrane</keyword>
<sequence>MAPVSDTEQPLLHGHEAWKLRSTFGSTIAGVLCAALISYAAFTELAAEEAHVAHYYQFLIHVLLMVFVGFGFLMTFLRKYALSAVGLNFALSAVVMLLAVLALGAVQQGLLEGKKAVITIDLPLLIDAAFAAGSAMISFGAVLGRATPGQLLWMLVLMVPLYTANQYFVFDKFKALDIGGSISIHAFGAYYGLAVSRWIATAPGGGTGHPKNGATPATDVTAMIGTLFLWILWPSFNGALGATPHGTDVWQWHCIANTILALLASCVAAFAATVFFTGRFDMVHVQNATLAGGVAMGSSASLRLPPAASLAVGALAGLLSVTGYALATPALEGSGLALRDTCGVHNLHGMPGVLGGLASALFTWLPQLAAANAELAVRGAAQPLWQLAALGVTVASALVGGTVVGWLVSSVGVVKQELATEQLYDDAPFWGAHEEESDGTHTH</sequence>
<keyword evidence="9" id="KW-1185">Reference proteome</keyword>
<dbReference type="SUPFAM" id="SSF111352">
    <property type="entry name" value="Ammonium transporter"/>
    <property type="match status" value="1"/>
</dbReference>
<feature type="transmembrane region" description="Helical" evidence="6">
    <location>
        <begin position="20"/>
        <end position="42"/>
    </location>
</feature>
<dbReference type="GO" id="GO:0005886">
    <property type="term" value="C:plasma membrane"/>
    <property type="evidence" value="ECO:0007669"/>
    <property type="project" value="InterPro"/>
</dbReference>
<evidence type="ECO:0000256" key="3">
    <source>
        <dbReference type="ARBA" id="ARBA00022692"/>
    </source>
</evidence>
<feature type="domain" description="Ammonium transporter AmtB-like" evidence="7">
    <location>
        <begin position="44"/>
        <end position="422"/>
    </location>
</feature>
<keyword evidence="4 6" id="KW-1133">Transmembrane helix</keyword>
<evidence type="ECO:0000259" key="7">
    <source>
        <dbReference type="Pfam" id="PF00909"/>
    </source>
</evidence>
<evidence type="ECO:0000256" key="4">
    <source>
        <dbReference type="ARBA" id="ARBA00022989"/>
    </source>
</evidence>
<dbReference type="AlphaFoldDB" id="A0A2J8AI56"/>
<dbReference type="Proteomes" id="UP000236333">
    <property type="component" value="Unassembled WGS sequence"/>
</dbReference>
<comment type="caution">
    <text evidence="8">The sequence shown here is derived from an EMBL/GenBank/DDBJ whole genome shotgun (WGS) entry which is preliminary data.</text>
</comment>
<name>A0A2J8AI56_9CHLO</name>
<proteinExistence type="inferred from homology"/>
<feature type="transmembrane region" description="Helical" evidence="6">
    <location>
        <begin position="80"/>
        <end position="103"/>
    </location>
</feature>
<feature type="transmembrane region" description="Helical" evidence="6">
    <location>
        <begin position="254"/>
        <end position="276"/>
    </location>
</feature>
<feature type="transmembrane region" description="Helical" evidence="6">
    <location>
        <begin position="182"/>
        <end position="200"/>
    </location>
</feature>
<evidence type="ECO:0000256" key="1">
    <source>
        <dbReference type="ARBA" id="ARBA00004141"/>
    </source>
</evidence>